<gene>
    <name evidence="1" type="ORF">FHS74_002107</name>
</gene>
<dbReference type="RefSeq" id="WP_184800139.1">
    <property type="nucleotide sequence ID" value="NZ_JACIIZ010000005.1"/>
</dbReference>
<dbReference type="EMBL" id="JACIIZ010000005">
    <property type="protein sequence ID" value="MBB6251556.1"/>
    <property type="molecule type" value="Genomic_DNA"/>
</dbReference>
<proteinExistence type="predicted"/>
<keyword evidence="1" id="KW-0282">Flagellum</keyword>
<evidence type="ECO:0000313" key="2">
    <source>
        <dbReference type="Proteomes" id="UP000539175"/>
    </source>
</evidence>
<keyword evidence="2" id="KW-1185">Reference proteome</keyword>
<comment type="caution">
    <text evidence="1">The sequence shown here is derived from an EMBL/GenBank/DDBJ whole genome shotgun (WGS) entry which is preliminary data.</text>
</comment>
<dbReference type="InterPro" id="IPR003713">
    <property type="entry name" value="FliS"/>
</dbReference>
<organism evidence="1 2">
    <name type="scientific">Nitrospirillum iridis</name>
    <dbReference type="NCBI Taxonomy" id="765888"/>
    <lineage>
        <taxon>Bacteria</taxon>
        <taxon>Pseudomonadati</taxon>
        <taxon>Pseudomonadota</taxon>
        <taxon>Alphaproteobacteria</taxon>
        <taxon>Rhodospirillales</taxon>
        <taxon>Azospirillaceae</taxon>
        <taxon>Nitrospirillum</taxon>
    </lineage>
</organism>
<name>A0A7X0AZI6_9PROT</name>
<keyword evidence="1" id="KW-0966">Cell projection</keyword>
<dbReference type="Pfam" id="PF02561">
    <property type="entry name" value="FliS"/>
    <property type="match status" value="1"/>
</dbReference>
<dbReference type="Proteomes" id="UP000539175">
    <property type="component" value="Unassembled WGS sequence"/>
</dbReference>
<dbReference type="AlphaFoldDB" id="A0A7X0AZI6"/>
<accession>A0A7X0AZI6</accession>
<keyword evidence="1" id="KW-0969">Cilium</keyword>
<sequence length="127" mass="13943">MNHSAFQRASSAYGSAKQTLPPHKVVEALQDRALQLCMSAERHARDGQFDRFHADIVHAIKIYTGLQVVMTNTVGGAAGKALSQLYAAFILALGRAAGGRDVPSRVRRIQERLALHRRLWAKAPKAE</sequence>
<dbReference type="GO" id="GO:0044780">
    <property type="term" value="P:bacterial-type flagellum assembly"/>
    <property type="evidence" value="ECO:0007669"/>
    <property type="project" value="InterPro"/>
</dbReference>
<evidence type="ECO:0000313" key="1">
    <source>
        <dbReference type="EMBL" id="MBB6251556.1"/>
    </source>
</evidence>
<dbReference type="SUPFAM" id="SSF101116">
    <property type="entry name" value="Flagellar export chaperone FliS"/>
    <property type="match status" value="1"/>
</dbReference>
<dbReference type="InterPro" id="IPR036584">
    <property type="entry name" value="FliS_sf"/>
</dbReference>
<protein>
    <submittedName>
        <fullName evidence="1">Flagellin-specific chaperone FliS</fullName>
    </submittedName>
</protein>
<dbReference type="Gene3D" id="1.20.120.340">
    <property type="entry name" value="Flagellar protein FliS"/>
    <property type="match status" value="1"/>
</dbReference>
<reference evidence="1 2" key="1">
    <citation type="submission" date="2020-08" db="EMBL/GenBank/DDBJ databases">
        <title>Genomic Encyclopedia of Type Strains, Phase IV (KMG-IV): sequencing the most valuable type-strain genomes for metagenomic binning, comparative biology and taxonomic classification.</title>
        <authorList>
            <person name="Goeker M."/>
        </authorList>
    </citation>
    <scope>NUCLEOTIDE SEQUENCE [LARGE SCALE GENOMIC DNA]</scope>
    <source>
        <strain evidence="1 2">DSM 22198</strain>
    </source>
</reference>